<dbReference type="EMBL" id="CP031356">
    <property type="protein sequence ID" value="AXK44865.1"/>
    <property type="molecule type" value="Genomic_DNA"/>
</dbReference>
<reference evidence="1 3" key="1">
    <citation type="submission" date="2018-07" db="EMBL/GenBank/DDBJ databases">
        <title>Brachybacterium saurashtrense DSM 23186 genome sequence.</title>
        <authorList>
            <person name="Guo L."/>
        </authorList>
    </citation>
    <scope>NUCLEOTIDE SEQUENCE [LARGE SCALE GENOMIC DNA]</scope>
    <source>
        <strain evidence="1 3">DSM 23186</strain>
    </source>
</reference>
<sequence length="127" mass="13579">MWRIELAKHGWTASTVSAALHATPADGLALLSTSDTTGVLIDLGAGIVVSETAQDEAVDSSAGILVIFDEAGLYAYDPDDQPLWSLSVEDQISIEALGGVVLHLREDGSIRVHNVLTGESPRVWWRL</sequence>
<gene>
    <name evidence="1" type="ORF">DWV08_03965</name>
    <name evidence="2" type="ORF">DXU92_17105</name>
</gene>
<dbReference type="Proteomes" id="UP000282185">
    <property type="component" value="Unassembled WGS sequence"/>
</dbReference>
<keyword evidence="3" id="KW-1185">Reference proteome</keyword>
<dbReference type="RefSeq" id="WP_115412618.1">
    <property type="nucleotide sequence ID" value="NZ_CP031356.1"/>
</dbReference>
<reference evidence="2 4" key="2">
    <citation type="submission" date="2018-08" db="EMBL/GenBank/DDBJ databases">
        <title>Brachybacterium saurashtrense DSM 23186.</title>
        <authorList>
            <person name="Li Y."/>
        </authorList>
    </citation>
    <scope>NUCLEOTIDE SEQUENCE [LARGE SCALE GENOMIC DNA]</scope>
    <source>
        <strain evidence="2 4">DSM 23186</strain>
    </source>
</reference>
<accession>A0A345YLR3</accession>
<organism evidence="2 4">
    <name type="scientific">Brachybacterium saurashtrense</name>
    <dbReference type="NCBI Taxonomy" id="556288"/>
    <lineage>
        <taxon>Bacteria</taxon>
        <taxon>Bacillati</taxon>
        <taxon>Actinomycetota</taxon>
        <taxon>Actinomycetes</taxon>
        <taxon>Micrococcales</taxon>
        <taxon>Dermabacteraceae</taxon>
        <taxon>Brachybacterium</taxon>
    </lineage>
</organism>
<protein>
    <submittedName>
        <fullName evidence="2">Uncharacterized protein</fullName>
    </submittedName>
</protein>
<dbReference type="Proteomes" id="UP000254236">
    <property type="component" value="Chromosome"/>
</dbReference>
<dbReference type="KEGG" id="bsau:DWV08_03965"/>
<dbReference type="OrthoDB" id="3422572at2"/>
<evidence type="ECO:0000313" key="4">
    <source>
        <dbReference type="Proteomes" id="UP000282185"/>
    </source>
</evidence>
<evidence type="ECO:0000313" key="1">
    <source>
        <dbReference type="EMBL" id="AXK44865.1"/>
    </source>
</evidence>
<proteinExistence type="predicted"/>
<dbReference type="EMBL" id="QSWH01000016">
    <property type="protein sequence ID" value="RRR20726.1"/>
    <property type="molecule type" value="Genomic_DNA"/>
</dbReference>
<evidence type="ECO:0000313" key="2">
    <source>
        <dbReference type="EMBL" id="RRR20726.1"/>
    </source>
</evidence>
<name>A0A345YLR3_9MICO</name>
<evidence type="ECO:0000313" key="3">
    <source>
        <dbReference type="Proteomes" id="UP000254236"/>
    </source>
</evidence>
<dbReference type="AlphaFoldDB" id="A0A345YLR3"/>